<reference evidence="2 3" key="1">
    <citation type="submission" date="2016-02" db="EMBL/GenBank/DDBJ databases">
        <title>Secondary metabolites in Legionella.</title>
        <authorList>
            <person name="Tobias N.J."/>
            <person name="Bode H.B."/>
        </authorList>
    </citation>
    <scope>NUCLEOTIDE SEQUENCE [LARGE SCALE GENOMIC DNA]</scope>
    <source>
        <strain evidence="2 3">DSM 19216</strain>
    </source>
</reference>
<comment type="caution">
    <text evidence="2">The sequence shown here is derived from an EMBL/GenBank/DDBJ whole genome shotgun (WGS) entry which is preliminary data.</text>
</comment>
<protein>
    <recommendedName>
        <fullName evidence="1">Phosphoribosyl-dephospho-CoA transferase MdcG N-terminal domain-containing protein</fullName>
    </recommendedName>
</protein>
<accession>A0A1E5JTC6</accession>
<dbReference type="PATRIC" id="fig|45071.7.peg.1249"/>
<dbReference type="AlphaFoldDB" id="A0A1E5JTC6"/>
<name>A0A1E5JTC6_9GAMM</name>
<proteinExistence type="predicted"/>
<sequence>MSLQRHHLIYLQPGTDFTVTSIHEDKKMIEEQVSLWLEKGLPCIYAKQLMHQETINLGLTLLHAEKKHRVGLQVVPSFVQEQKPLPTLLEMQDFFLLIMA</sequence>
<dbReference type="InterPro" id="IPR048903">
    <property type="entry name" value="MdcG_N"/>
</dbReference>
<evidence type="ECO:0000313" key="2">
    <source>
        <dbReference type="EMBL" id="OEH47771.1"/>
    </source>
</evidence>
<dbReference type="Proteomes" id="UP000095229">
    <property type="component" value="Unassembled WGS sequence"/>
</dbReference>
<evidence type="ECO:0000259" key="1">
    <source>
        <dbReference type="Pfam" id="PF20866"/>
    </source>
</evidence>
<gene>
    <name evidence="2" type="ORF">lpari_01149</name>
</gene>
<dbReference type="RefSeq" id="WP_276204725.1">
    <property type="nucleotide sequence ID" value="NZ_LSOG01000037.1"/>
</dbReference>
<dbReference type="Pfam" id="PF20866">
    <property type="entry name" value="MdcG_N"/>
    <property type="match status" value="1"/>
</dbReference>
<dbReference type="EMBL" id="LSOG01000037">
    <property type="protein sequence ID" value="OEH47771.1"/>
    <property type="molecule type" value="Genomic_DNA"/>
</dbReference>
<feature type="domain" description="Phosphoribosyl-dephospho-CoA transferase MdcG N-terminal" evidence="1">
    <location>
        <begin position="4"/>
        <end position="80"/>
    </location>
</feature>
<evidence type="ECO:0000313" key="3">
    <source>
        <dbReference type="Proteomes" id="UP000095229"/>
    </source>
</evidence>
<keyword evidence="3" id="KW-1185">Reference proteome</keyword>
<dbReference type="STRING" id="45071.Lpar_1680"/>
<organism evidence="2 3">
    <name type="scientific">Legionella parisiensis</name>
    <dbReference type="NCBI Taxonomy" id="45071"/>
    <lineage>
        <taxon>Bacteria</taxon>
        <taxon>Pseudomonadati</taxon>
        <taxon>Pseudomonadota</taxon>
        <taxon>Gammaproteobacteria</taxon>
        <taxon>Legionellales</taxon>
        <taxon>Legionellaceae</taxon>
        <taxon>Legionella</taxon>
    </lineage>
</organism>